<dbReference type="EMBL" id="SWLB01000001">
    <property type="protein sequence ID" value="KAF3341716.1"/>
    <property type="molecule type" value="Genomic_DNA"/>
</dbReference>
<dbReference type="Pfam" id="PF03004">
    <property type="entry name" value="Transposase_24"/>
    <property type="match status" value="1"/>
</dbReference>
<keyword evidence="3" id="KW-1185">Reference proteome</keyword>
<evidence type="ECO:0000313" key="2">
    <source>
        <dbReference type="EMBL" id="KAF3341716.1"/>
    </source>
</evidence>
<feature type="compositionally biased region" description="Polar residues" evidence="1">
    <location>
        <begin position="438"/>
        <end position="447"/>
    </location>
</feature>
<protein>
    <submittedName>
        <fullName evidence="2">Plant transposase (Ptta/En/Spm family)</fullName>
    </submittedName>
</protein>
<feature type="compositionally biased region" description="Basic and acidic residues" evidence="1">
    <location>
        <begin position="7"/>
        <end position="25"/>
    </location>
</feature>
<comment type="caution">
    <text evidence="2">The sequence shown here is derived from an EMBL/GenBank/DDBJ whole genome shotgun (WGS) entry which is preliminary data.</text>
</comment>
<dbReference type="AlphaFoldDB" id="A0A833RMH8"/>
<reference evidence="2" key="1">
    <citation type="submission" date="2020-01" db="EMBL/GenBank/DDBJ databases">
        <title>Genome sequence of Kobresia littledalei, the first chromosome-level genome in the family Cyperaceae.</title>
        <authorList>
            <person name="Qu G."/>
        </authorList>
    </citation>
    <scope>NUCLEOTIDE SEQUENCE</scope>
    <source>
        <strain evidence="2">C.B.Clarke</strain>
        <tissue evidence="2">Leaf</tissue>
    </source>
</reference>
<proteinExistence type="predicted"/>
<feature type="compositionally biased region" description="Polar residues" evidence="1">
    <location>
        <begin position="417"/>
        <end position="428"/>
    </location>
</feature>
<accession>A0A833RMH8</accession>
<feature type="compositionally biased region" description="Basic and acidic residues" evidence="1">
    <location>
        <begin position="313"/>
        <end position="325"/>
    </location>
</feature>
<feature type="region of interest" description="Disordered" evidence="1">
    <location>
        <begin position="278"/>
        <end position="539"/>
    </location>
</feature>
<feature type="region of interest" description="Disordered" evidence="1">
    <location>
        <begin position="871"/>
        <end position="891"/>
    </location>
</feature>
<feature type="region of interest" description="Disordered" evidence="1">
    <location>
        <begin position="203"/>
        <end position="259"/>
    </location>
</feature>
<feature type="compositionally biased region" description="Acidic residues" evidence="1">
    <location>
        <begin position="514"/>
        <end position="526"/>
    </location>
</feature>
<name>A0A833RMH8_9POAL</name>
<feature type="compositionally biased region" description="Low complexity" evidence="1">
    <location>
        <begin position="1035"/>
        <end position="1049"/>
    </location>
</feature>
<gene>
    <name evidence="2" type="ORF">FCM35_KLT00354</name>
</gene>
<sequence>MWSSQLQDKRKGGDISGRGGKERSLISRFPLRRRGNERERMEGGGQIGSRTLPFSTLPKTDQFSLPDLFQIGASPHRSASRRSFEKEDDAAPRSFVYRNQNFQTLEADFYKKITRTLPFSTVTKTHQFSLPDLFQIGASPHRSASRRRFEKEDDAAPRSFVYRNQNFQTLAPASLHRDVLFPLFRMASGDDISKYALVHRRKSPRLNQVQEPPQDDPLSLETPVGTLPPSPPQGNEVPVHTAAADLSPDPLGSTHPVSLPPAVSGDTVQTTVDVCLHHCEPPHKKKPRGRTKEEIRRSARLNPAFRILHPPVQRKEPLATVHEVDDTPQPPPVEPDEDAHQLSPRPMEADPLPSLTAQTAAEKAPPTEPDLAATQSHPVEPSPIAQSDPENSPLAEPYQAAPQPPPEADDQAPLRSATGSSKCRTFTGRNPRRAGLRSDQSCSTGNSEVPPLSTLDAGSSRAPTEVATDWDAWESNPRSPIRHPSHSPARFESPSAQATPEPSLSDQRARTVLEDDASGEQYTEDESSPHPAILDDDGSRRCLRRRPLTGIPEALDACGLELDESAAQASAVERKRKRSKRKCNERCGRGLAMPRAPVPPEDRPELAVVGDAEFTSSPRCTKIITTLRLLTLWNLPGPYRSWNMFPSTTRLFILKQFLQRYSWGAEQDTVRCIEVFERVAAETYMRELGETRRWLTRKFGDEKEVWIDHPPKWCKNLEYWKGLCIIWSKDKFVTASATNRTNRIKGGQEVVHHVGGSRSSYRHKEVLISEKGSPVGPKEVFDRTHMRDTPQGKKYVNENAEKAALLSRTYLPQNALQKSLKEFLELKAFYGDTMDDEEIWEMAVNGEDKRGRLFGFGFKSRTSKLTRVLETVEGAPSEPTKSTATSAEDSKRKYTKEEVAELLRAERTSFVAERTSFVAELAAQEQRHRADMEEIKKNSQFTRDCFAELFRKQGLEPPKFPLAASQSNSQFKRSAQSPLLTRRAPTELHVPDLSTLFLSFELFLSKSALSLGALPLEVQDLSTLAEIQDLFPFSTTSKSRGSRSSFDLSSHSRRYSSPAQK</sequence>
<evidence type="ECO:0000313" key="3">
    <source>
        <dbReference type="Proteomes" id="UP000623129"/>
    </source>
</evidence>
<organism evidence="2 3">
    <name type="scientific">Carex littledalei</name>
    <dbReference type="NCBI Taxonomy" id="544730"/>
    <lineage>
        <taxon>Eukaryota</taxon>
        <taxon>Viridiplantae</taxon>
        <taxon>Streptophyta</taxon>
        <taxon>Embryophyta</taxon>
        <taxon>Tracheophyta</taxon>
        <taxon>Spermatophyta</taxon>
        <taxon>Magnoliopsida</taxon>
        <taxon>Liliopsida</taxon>
        <taxon>Poales</taxon>
        <taxon>Cyperaceae</taxon>
        <taxon>Cyperoideae</taxon>
        <taxon>Cariceae</taxon>
        <taxon>Carex</taxon>
        <taxon>Carex subgen. Euthyceras</taxon>
    </lineage>
</organism>
<feature type="region of interest" description="Disordered" evidence="1">
    <location>
        <begin position="1035"/>
        <end position="1061"/>
    </location>
</feature>
<dbReference type="Proteomes" id="UP000623129">
    <property type="component" value="Unassembled WGS sequence"/>
</dbReference>
<feature type="compositionally biased region" description="Polar residues" evidence="1">
    <location>
        <begin position="494"/>
        <end position="506"/>
    </location>
</feature>
<evidence type="ECO:0000256" key="1">
    <source>
        <dbReference type="SAM" id="MobiDB-lite"/>
    </source>
</evidence>
<dbReference type="InterPro" id="IPR004252">
    <property type="entry name" value="Probable_transposase_24"/>
</dbReference>
<feature type="region of interest" description="Disordered" evidence="1">
    <location>
        <begin position="1"/>
        <end position="56"/>
    </location>
</feature>